<keyword evidence="2" id="KW-0813">Transport</keyword>
<dbReference type="GO" id="GO:1904271">
    <property type="term" value="P:L-proline import across plasma membrane"/>
    <property type="evidence" value="ECO:0007669"/>
    <property type="project" value="TreeGrafter"/>
</dbReference>
<proteinExistence type="predicted"/>
<protein>
    <recommendedName>
        <fullName evidence="11">Solute carrier family 6 member 20</fullName>
    </recommendedName>
</protein>
<dbReference type="InterPro" id="IPR002438">
    <property type="entry name" value="Neutral_aa_SLC6"/>
</dbReference>
<evidence type="ECO:0000256" key="1">
    <source>
        <dbReference type="ARBA" id="ARBA00004141"/>
    </source>
</evidence>
<evidence type="ECO:0000256" key="4">
    <source>
        <dbReference type="ARBA" id="ARBA00022847"/>
    </source>
</evidence>
<feature type="transmembrane region" description="Helical" evidence="9">
    <location>
        <begin position="142"/>
        <end position="162"/>
    </location>
</feature>
<keyword evidence="8" id="KW-0479">Metal-binding</keyword>
<keyword evidence="3 9" id="KW-0812">Transmembrane</keyword>
<accession>A0A8C2SKT5</accession>
<dbReference type="SUPFAM" id="SSF161070">
    <property type="entry name" value="SNF-like"/>
    <property type="match status" value="1"/>
</dbReference>
<dbReference type="PANTHER" id="PTHR11616">
    <property type="entry name" value="SODIUM/CHLORIDE DEPENDENT TRANSPORTER"/>
    <property type="match status" value="1"/>
</dbReference>
<feature type="transmembrane region" description="Helical" evidence="9">
    <location>
        <begin position="484"/>
        <end position="503"/>
    </location>
</feature>
<dbReference type="PRINTS" id="PR01206">
    <property type="entry name" value="ORPHTRNSPORT"/>
</dbReference>
<feature type="binding site" evidence="8">
    <location>
        <position position="260"/>
    </location>
    <ligand>
        <name>Na(+)</name>
        <dbReference type="ChEBI" id="CHEBI:29101"/>
        <label>1</label>
    </ligand>
</feature>
<dbReference type="InterPro" id="IPR000175">
    <property type="entry name" value="Na/ntran_symport"/>
</dbReference>
<dbReference type="GO" id="GO:0005298">
    <property type="term" value="F:proline:sodium symporter activity"/>
    <property type="evidence" value="ECO:0007669"/>
    <property type="project" value="TreeGrafter"/>
</dbReference>
<comment type="subcellular location">
    <subcellularLocation>
        <location evidence="1">Membrane</location>
        <topology evidence="1">Multi-pass membrane protein</topology>
    </subcellularLocation>
</comment>
<reference evidence="10" key="1">
    <citation type="submission" date="2019-03" db="EMBL/GenBank/DDBJ databases">
        <title>Genome sequencing and reference-guided assembly of Black Bengal Goat (Capra hircus).</title>
        <authorList>
            <person name="Siddiki A.Z."/>
            <person name="Baten A."/>
            <person name="Billah M."/>
            <person name="Alam M.A.U."/>
            <person name="Shawrob K.S.M."/>
            <person name="Saha S."/>
            <person name="Chowdhury M."/>
            <person name="Rahman A.H."/>
            <person name="Stear M."/>
            <person name="Miah G."/>
            <person name="Das G.B."/>
            <person name="Hossain M.M."/>
            <person name="Kumkum M."/>
            <person name="Islam M.S."/>
            <person name="Mollah A.M."/>
            <person name="Ahsan A."/>
            <person name="Tusar F."/>
            <person name="Khan M.K.I."/>
        </authorList>
    </citation>
    <scope>NUCLEOTIDE SEQUENCE [LARGE SCALE GENOMIC DNA]</scope>
</reference>
<feature type="binding site" evidence="8">
    <location>
        <position position="383"/>
    </location>
    <ligand>
        <name>Na(+)</name>
        <dbReference type="ChEBI" id="CHEBI:29101"/>
        <label>1</label>
    </ligand>
</feature>
<evidence type="ECO:0000256" key="6">
    <source>
        <dbReference type="ARBA" id="ARBA00023136"/>
    </source>
</evidence>
<evidence type="ECO:0008006" key="11">
    <source>
        <dbReference type="Google" id="ProtNLM"/>
    </source>
</evidence>
<organism evidence="10">
    <name type="scientific">Capra hircus</name>
    <name type="common">Goat</name>
    <dbReference type="NCBI Taxonomy" id="9925"/>
    <lineage>
        <taxon>Eukaryota</taxon>
        <taxon>Metazoa</taxon>
        <taxon>Chordata</taxon>
        <taxon>Craniata</taxon>
        <taxon>Vertebrata</taxon>
        <taxon>Euteleostomi</taxon>
        <taxon>Mammalia</taxon>
        <taxon>Eutheria</taxon>
        <taxon>Laurasiatheria</taxon>
        <taxon>Artiodactyla</taxon>
        <taxon>Ruminantia</taxon>
        <taxon>Pecora</taxon>
        <taxon>Bovidae</taxon>
        <taxon>Caprinae</taxon>
        <taxon>Capra</taxon>
    </lineage>
</organism>
<dbReference type="AlphaFoldDB" id="A0A8C2SKT5"/>
<keyword evidence="8" id="KW-0915">Sodium</keyword>
<dbReference type="InterPro" id="IPR037272">
    <property type="entry name" value="SNS_sf"/>
</dbReference>
<dbReference type="Pfam" id="PF00209">
    <property type="entry name" value="SNF"/>
    <property type="match status" value="1"/>
</dbReference>
<keyword evidence="5 9" id="KW-1133">Transmembrane helix</keyword>
<keyword evidence="6 9" id="KW-0472">Membrane</keyword>
<dbReference type="PRINTS" id="PR00176">
    <property type="entry name" value="NANEUSMPORT"/>
</dbReference>
<feature type="transmembrane region" description="Helical" evidence="9">
    <location>
        <begin position="532"/>
        <end position="552"/>
    </location>
</feature>
<keyword evidence="7" id="KW-0325">Glycoprotein</keyword>
<feature type="binding site" evidence="8">
    <location>
        <position position="228"/>
    </location>
    <ligand>
        <name>Na(+)</name>
        <dbReference type="ChEBI" id="CHEBI:29101"/>
        <label>1</label>
    </ligand>
</feature>
<feature type="transmembrane region" description="Helical" evidence="9">
    <location>
        <begin position="174"/>
        <end position="197"/>
    </location>
</feature>
<evidence type="ECO:0000256" key="2">
    <source>
        <dbReference type="ARBA" id="ARBA00022448"/>
    </source>
</evidence>
<dbReference type="GO" id="GO:0015816">
    <property type="term" value="P:glycine transport"/>
    <property type="evidence" value="ECO:0007669"/>
    <property type="project" value="TreeGrafter"/>
</dbReference>
<evidence type="ECO:0000256" key="7">
    <source>
        <dbReference type="ARBA" id="ARBA00023180"/>
    </source>
</evidence>
<feature type="transmembrane region" description="Helical" evidence="9">
    <location>
        <begin position="413"/>
        <end position="434"/>
    </location>
</feature>
<dbReference type="PROSITE" id="PS50267">
    <property type="entry name" value="NA_NEUROTRAN_SYMP_3"/>
    <property type="match status" value="1"/>
</dbReference>
<dbReference type="PANTHER" id="PTHR11616:SF44">
    <property type="entry name" value="SODIUM- AND CHLORIDE-DEPENDENT TRANSPORTER XTRP3"/>
    <property type="match status" value="1"/>
</dbReference>
<feature type="transmembrane region" description="Helical" evidence="9">
    <location>
        <begin position="440"/>
        <end position="463"/>
    </location>
</feature>
<reference evidence="10" key="2">
    <citation type="submission" date="2025-08" db="UniProtKB">
        <authorList>
            <consortium name="Ensembl"/>
        </authorList>
    </citation>
    <scope>IDENTIFICATION</scope>
</reference>
<evidence type="ECO:0000256" key="3">
    <source>
        <dbReference type="ARBA" id="ARBA00022692"/>
    </source>
</evidence>
<evidence type="ECO:0000256" key="9">
    <source>
        <dbReference type="SAM" id="Phobius"/>
    </source>
</evidence>
<keyword evidence="4" id="KW-0769">Symport</keyword>
<sequence>MLTVENEEGTGACGEERTLIPHREGVLVSKASPHGLCPHLFLTVCPSASGAPPHAASCTSASSQTGKDGETGACWGDACPFATEPGLHEPDPVSKDPLPWSVCPLNGNRTGYIEECEKASSTQYFWYRKTLNISPSIQESGAVQWEPALCLVLAWLVVYLCILRGTESTGKVVYFTALLPYCVLIIYLVRGLTLHGATNGLVYMFTPKMEQLANPKAWINAATQIFFSLGLGFGSLIAFASYNEPSNNCQKHAIIVSIINSSTSIFASIVTFSIYGFKATFNYESCLNKVILLLTNSFDLEDGFLTANNLEQVKDYLASAYPSKYSEVFPQIKNCSLESELETAVQGTGLAFIVYTEAIKNMKVSQLWSVLYFFMLLLLGIGSMLGNTAAILTPLTDSKVISSYLPKEAISGLVCLANCAIGMLFTMEAGSYWFDIFNDYAATLSLLLIVLVETVAVCYLYGLSRFESDLKAMTGHALNWYWKAMWGGVSPLLIISLFIFYLSDYIITGTLQYQAWDAAQGQLVTKDYPPHALAVIGLLVASSTMCIPLVALGTLITRRLRRGDPAPVA</sequence>
<dbReference type="GO" id="GO:0016324">
    <property type="term" value="C:apical plasma membrane"/>
    <property type="evidence" value="ECO:0007669"/>
    <property type="project" value="TreeGrafter"/>
</dbReference>
<feature type="transmembrane region" description="Helical" evidence="9">
    <location>
        <begin position="254"/>
        <end position="275"/>
    </location>
</feature>
<feature type="transmembrane region" description="Helical" evidence="9">
    <location>
        <begin position="217"/>
        <end position="242"/>
    </location>
</feature>
<dbReference type="Ensembl" id="ENSCHIT00010060775.1">
    <property type="protein sequence ID" value="ENSCHIP00010043792.1"/>
    <property type="gene ID" value="ENSCHIG00010031798.1"/>
</dbReference>
<feature type="binding site" evidence="8">
    <location>
        <position position="379"/>
    </location>
    <ligand>
        <name>Na(+)</name>
        <dbReference type="ChEBI" id="CHEBI:29101"/>
        <label>1</label>
    </ligand>
</feature>
<feature type="transmembrane region" description="Helical" evidence="9">
    <location>
        <begin position="370"/>
        <end position="392"/>
    </location>
</feature>
<evidence type="ECO:0000256" key="8">
    <source>
        <dbReference type="PIRSR" id="PIRSR600175-1"/>
    </source>
</evidence>
<evidence type="ECO:0000256" key="5">
    <source>
        <dbReference type="ARBA" id="ARBA00022989"/>
    </source>
</evidence>
<evidence type="ECO:0000313" key="10">
    <source>
        <dbReference type="Ensembl" id="ENSCHIP00010043792.1"/>
    </source>
</evidence>
<dbReference type="GO" id="GO:0046872">
    <property type="term" value="F:metal ion binding"/>
    <property type="evidence" value="ECO:0007669"/>
    <property type="project" value="UniProtKB-KW"/>
</dbReference>
<name>A0A8C2SKT5_CAPHI</name>
<dbReference type="GO" id="GO:0015193">
    <property type="term" value="F:L-proline transmembrane transporter activity"/>
    <property type="evidence" value="ECO:0007669"/>
    <property type="project" value="TreeGrafter"/>
</dbReference>